<name>A0A381X6E3_9ZZZZ</name>
<accession>A0A381X6E3</accession>
<proteinExistence type="predicted"/>
<evidence type="ECO:0000313" key="1">
    <source>
        <dbReference type="EMBL" id="SVA60319.1"/>
    </source>
</evidence>
<protein>
    <submittedName>
        <fullName evidence="1">Uncharacterized protein</fullName>
    </submittedName>
</protein>
<gene>
    <name evidence="1" type="ORF">METZ01_LOCUS113173</name>
</gene>
<sequence>MTLEHKNYSLLKLNDDDYALLCEEAMYFYEKTDDYYFENAGINKTNDEFLDEIGETRDNRFSIKYSVESDDDWEVIEEFLHGIREIRTNKFTAREYKLRGTDKPNTVEGMILGTFISEDRWDYWLAKHKEESK</sequence>
<organism evidence="1">
    <name type="scientific">marine metagenome</name>
    <dbReference type="NCBI Taxonomy" id="408172"/>
    <lineage>
        <taxon>unclassified sequences</taxon>
        <taxon>metagenomes</taxon>
        <taxon>ecological metagenomes</taxon>
    </lineage>
</organism>
<dbReference type="AlphaFoldDB" id="A0A381X6E3"/>
<dbReference type="EMBL" id="UINC01014081">
    <property type="protein sequence ID" value="SVA60319.1"/>
    <property type="molecule type" value="Genomic_DNA"/>
</dbReference>
<reference evidence="1" key="1">
    <citation type="submission" date="2018-05" db="EMBL/GenBank/DDBJ databases">
        <authorList>
            <person name="Lanie J.A."/>
            <person name="Ng W.-L."/>
            <person name="Kazmierczak K.M."/>
            <person name="Andrzejewski T.M."/>
            <person name="Davidsen T.M."/>
            <person name="Wayne K.J."/>
            <person name="Tettelin H."/>
            <person name="Glass J.I."/>
            <person name="Rusch D."/>
            <person name="Podicherti R."/>
            <person name="Tsui H.-C.T."/>
            <person name="Winkler M.E."/>
        </authorList>
    </citation>
    <scope>NUCLEOTIDE SEQUENCE</scope>
</reference>